<geneLocation type="mitochondrion" evidence="1"/>
<proteinExistence type="predicted"/>
<sequence>MLASFFRVFVASPSMNNFIGAESSDMWVIEGCFSILLTKRWAKSKSGITFARLLGGENSRHTDTLYF</sequence>
<comment type="caution">
    <text evidence="1">The sequence shown here is derived from an EMBL/GenBank/DDBJ whole genome shotgun (WGS) entry which is preliminary data.</text>
</comment>
<gene>
    <name evidence="1" type="ORF">ABT39_MTgene836</name>
</gene>
<reference evidence="1" key="1">
    <citation type="journal article" date="2015" name="Genome Biol. Evol.">
        <title>Organellar Genomes of White Spruce (Picea glauca): Assembly and Annotation.</title>
        <authorList>
            <person name="Jackman S.D."/>
            <person name="Warren R.L."/>
            <person name="Gibb E.A."/>
            <person name="Vandervalk B.P."/>
            <person name="Mohamadi H."/>
            <person name="Chu J."/>
            <person name="Raymond A."/>
            <person name="Pleasance S."/>
            <person name="Coope R."/>
            <person name="Wildung M.R."/>
            <person name="Ritland C.E."/>
            <person name="Bousquet J."/>
            <person name="Jones S.J."/>
            <person name="Bohlmann J."/>
            <person name="Birol I."/>
        </authorList>
    </citation>
    <scope>NUCLEOTIDE SEQUENCE [LARGE SCALE GENOMIC DNA]</scope>
    <source>
        <tissue evidence="1">Flushing bud</tissue>
    </source>
</reference>
<protein>
    <submittedName>
        <fullName evidence="1">Uncharacterized protein</fullName>
    </submittedName>
</protein>
<keyword evidence="1" id="KW-0496">Mitochondrion</keyword>
<dbReference type="EMBL" id="LKAM01000001">
    <property type="protein sequence ID" value="KUM50990.1"/>
    <property type="molecule type" value="Genomic_DNA"/>
</dbReference>
<organism evidence="1">
    <name type="scientific">Picea glauca</name>
    <name type="common">White spruce</name>
    <name type="synonym">Pinus glauca</name>
    <dbReference type="NCBI Taxonomy" id="3330"/>
    <lineage>
        <taxon>Eukaryota</taxon>
        <taxon>Viridiplantae</taxon>
        <taxon>Streptophyta</taxon>
        <taxon>Embryophyta</taxon>
        <taxon>Tracheophyta</taxon>
        <taxon>Spermatophyta</taxon>
        <taxon>Pinopsida</taxon>
        <taxon>Pinidae</taxon>
        <taxon>Conifers I</taxon>
        <taxon>Pinales</taxon>
        <taxon>Pinaceae</taxon>
        <taxon>Picea</taxon>
    </lineage>
</organism>
<dbReference type="AlphaFoldDB" id="A0A117NJ63"/>
<accession>A0A117NJ63</accession>
<evidence type="ECO:0000313" key="1">
    <source>
        <dbReference type="EMBL" id="KUM50990.1"/>
    </source>
</evidence>
<name>A0A117NJ63_PICGL</name>